<evidence type="ECO:0000313" key="2">
    <source>
        <dbReference type="Proteomes" id="UP000515135"/>
    </source>
</evidence>
<dbReference type="PANTHER" id="PTHR22198">
    <property type="entry name" value="FERM DOMAIN-CONTAINING PROTEIN"/>
    <property type="match status" value="1"/>
</dbReference>
<evidence type="ECO:0000259" key="1">
    <source>
        <dbReference type="Pfam" id="PF23672"/>
    </source>
</evidence>
<dbReference type="Proteomes" id="UP000515135">
    <property type="component" value="Unplaced"/>
</dbReference>
<keyword evidence="2" id="KW-1185">Reference proteome</keyword>
<accession>A0A6P5AM66</accession>
<organism evidence="2 3">
    <name type="scientific">Branchiostoma belcheri</name>
    <name type="common">Amphioxus</name>
    <dbReference type="NCBI Taxonomy" id="7741"/>
    <lineage>
        <taxon>Eukaryota</taxon>
        <taxon>Metazoa</taxon>
        <taxon>Chordata</taxon>
        <taxon>Cephalochordata</taxon>
        <taxon>Leptocardii</taxon>
        <taxon>Amphioxiformes</taxon>
        <taxon>Branchiostomatidae</taxon>
        <taxon>Branchiostoma</taxon>
    </lineage>
</organism>
<gene>
    <name evidence="3" type="primary">LOC109485146</name>
</gene>
<dbReference type="KEGG" id="bbel:109485146"/>
<dbReference type="RefSeq" id="XP_019644137.1">
    <property type="nucleotide sequence ID" value="XM_019788578.1"/>
</dbReference>
<reference evidence="3" key="1">
    <citation type="submission" date="2025-08" db="UniProtKB">
        <authorList>
            <consortium name="RefSeq"/>
        </authorList>
    </citation>
    <scope>IDENTIFICATION</scope>
    <source>
        <tissue evidence="3">Gonad</tissue>
    </source>
</reference>
<dbReference type="InterPro" id="IPR055577">
    <property type="entry name" value="DUF7153"/>
</dbReference>
<feature type="domain" description="DUF7153" evidence="1">
    <location>
        <begin position="216"/>
        <end position="360"/>
    </location>
</feature>
<evidence type="ECO:0000313" key="3">
    <source>
        <dbReference type="RefSeq" id="XP_019644137.1"/>
    </source>
</evidence>
<dbReference type="Pfam" id="PF23672">
    <property type="entry name" value="DUF7153"/>
    <property type="match status" value="2"/>
</dbReference>
<proteinExistence type="predicted"/>
<dbReference type="GeneID" id="109485146"/>
<sequence length="387" mass="43521">MAGAFVWNFFKPPKGGNLPKLVEYWFYVGNHGVKSHPDYLATHLHKNLQPDPKWVYVNFGIFKTDGFIMTGPRNNPVMWKAMEEASKLKPDTEFLMGGFAEAAVTTGKSPYPYERPNTHRYLISHFAVPDDIPAEEFEANWKDLTGVNHLEKAVTPDMGYVFSALYRRVTPHGPYRYVVRSEFSDLHDKQDVGFGLVEKLRQFFGSDVLTTEKIQFFNFGVSAGRPWQPSMDVIQEADRIIPEGVLRQPGGFAQVAVSDPAQKPTLSPYERPATSRFLVTAFQVPDAVPAEEFEANWKDWSGVSLLESEAGPDTGYAHSALYKKVSPMGDFRYVTRSEFSGLHDKHDEGMKLVGKVREHFGSGSAAARKITSYSSLFKVAIDVHQPE</sequence>
<dbReference type="PANTHER" id="PTHR22198:SF1">
    <property type="entry name" value="FERM DOMAIN-CONTAINING PROTEIN"/>
    <property type="match status" value="1"/>
</dbReference>
<dbReference type="OrthoDB" id="9998683at2759"/>
<dbReference type="AlphaFoldDB" id="A0A6P5AM66"/>
<name>A0A6P5AM66_BRABE</name>
<protein>
    <submittedName>
        <fullName evidence="3">Uncharacterized protein LOC109485146</fullName>
    </submittedName>
</protein>
<feature type="domain" description="DUF7153" evidence="1">
    <location>
        <begin position="41"/>
        <end position="202"/>
    </location>
</feature>